<dbReference type="PROSITE" id="PS51677">
    <property type="entry name" value="NODB"/>
    <property type="match status" value="1"/>
</dbReference>
<dbReference type="EMBL" id="JAGGJX010000001">
    <property type="protein sequence ID" value="MBP1854295.1"/>
    <property type="molecule type" value="Genomic_DNA"/>
</dbReference>
<dbReference type="PANTHER" id="PTHR10587">
    <property type="entry name" value="GLYCOSYL TRANSFERASE-RELATED"/>
    <property type="match status" value="1"/>
</dbReference>
<dbReference type="Gene3D" id="3.20.20.370">
    <property type="entry name" value="Glycoside hydrolase/deacetylase"/>
    <property type="match status" value="1"/>
</dbReference>
<evidence type="ECO:0000313" key="3">
    <source>
        <dbReference type="Proteomes" id="UP000767291"/>
    </source>
</evidence>
<dbReference type="InterPro" id="IPR002509">
    <property type="entry name" value="NODB_dom"/>
</dbReference>
<dbReference type="Pfam" id="PF01522">
    <property type="entry name" value="Polysacc_deac_1"/>
    <property type="match status" value="1"/>
</dbReference>
<evidence type="ECO:0000313" key="2">
    <source>
        <dbReference type="EMBL" id="MBP1854295.1"/>
    </source>
</evidence>
<accession>A0ABS4E8L9</accession>
<dbReference type="RefSeq" id="WP_209455835.1">
    <property type="nucleotide sequence ID" value="NZ_BAAACS010000017.1"/>
</dbReference>
<feature type="domain" description="NodB homology" evidence="1">
    <location>
        <begin position="85"/>
        <end position="265"/>
    </location>
</feature>
<name>A0ABS4E8L9_9FIRM</name>
<proteinExistence type="predicted"/>
<dbReference type="CDD" id="cd10944">
    <property type="entry name" value="CE4_SmPgdA_like"/>
    <property type="match status" value="1"/>
</dbReference>
<dbReference type="InterPro" id="IPR050248">
    <property type="entry name" value="Polysacc_deacetylase_ArnD"/>
</dbReference>
<sequence>MRKKNIYSRNSRNKKKRINGKKVSIVLGGIVVVAAAAFGIITFKNNANVEEKAVRDSELANSTVMSIVSNASGEINKGPSKSAGKVAYITIDDGPSQFTDQLIKVLEKHNAKATFFMIDGNMKAYPEQVKNIVNSGNTPGFHSVTHDIKKLYKTPTSAKEEFDQNDRTLHEITGTNSKVIRIPYGSKPYTPQASYDAMIAAGYKIWDWDLDTIDWKANSTQIVDSVKNHDPSADRVIVLIHEKQQSLDALDPMLTYLASQGYEFLPIEQNQTPHNYWLNNLK</sequence>
<evidence type="ECO:0000259" key="1">
    <source>
        <dbReference type="PROSITE" id="PS51677"/>
    </source>
</evidence>
<organism evidence="2 3">
    <name type="scientific">Metaclostridioides mangenotii</name>
    <dbReference type="NCBI Taxonomy" id="1540"/>
    <lineage>
        <taxon>Bacteria</taxon>
        <taxon>Bacillati</taxon>
        <taxon>Bacillota</taxon>
        <taxon>Clostridia</taxon>
        <taxon>Peptostreptococcales</taxon>
        <taxon>Peptostreptococcaceae</taxon>
        <taxon>Metaclostridioides</taxon>
    </lineage>
</organism>
<dbReference type="Proteomes" id="UP000767291">
    <property type="component" value="Unassembled WGS sequence"/>
</dbReference>
<protein>
    <submittedName>
        <fullName evidence="2">Peptidoglycan/xylan/chitin deacetylase (PgdA/CDA1 family)</fullName>
    </submittedName>
</protein>
<comment type="caution">
    <text evidence="2">The sequence shown here is derived from an EMBL/GenBank/DDBJ whole genome shotgun (WGS) entry which is preliminary data.</text>
</comment>
<dbReference type="SUPFAM" id="SSF88713">
    <property type="entry name" value="Glycoside hydrolase/deacetylase"/>
    <property type="match status" value="1"/>
</dbReference>
<keyword evidence="3" id="KW-1185">Reference proteome</keyword>
<dbReference type="InterPro" id="IPR011330">
    <property type="entry name" value="Glyco_hydro/deAcase_b/a-brl"/>
</dbReference>
<reference evidence="2 3" key="1">
    <citation type="submission" date="2021-03" db="EMBL/GenBank/DDBJ databases">
        <title>Genomic Encyclopedia of Type Strains, Phase IV (KMG-IV): sequencing the most valuable type-strain genomes for metagenomic binning, comparative biology and taxonomic classification.</title>
        <authorList>
            <person name="Goeker M."/>
        </authorList>
    </citation>
    <scope>NUCLEOTIDE SEQUENCE [LARGE SCALE GENOMIC DNA]</scope>
    <source>
        <strain evidence="2 3">DSM 1289</strain>
    </source>
</reference>
<gene>
    <name evidence="2" type="ORF">J2Z43_000685</name>
</gene>
<dbReference type="PANTHER" id="PTHR10587:SF125">
    <property type="entry name" value="POLYSACCHARIDE DEACETYLASE YHEN-RELATED"/>
    <property type="match status" value="1"/>
</dbReference>